<dbReference type="InterPro" id="IPR001279">
    <property type="entry name" value="Metallo-B-lactamas"/>
</dbReference>
<proteinExistence type="predicted"/>
<dbReference type="KEGG" id="dfi:AXF13_04260"/>
<feature type="domain" description="Metallo-beta-lactamase" evidence="1">
    <location>
        <begin position="125"/>
        <end position="336"/>
    </location>
</feature>
<dbReference type="CDD" id="cd07710">
    <property type="entry name" value="arylsulfatase_Sdsa1-like_MBL-fold"/>
    <property type="match status" value="1"/>
</dbReference>
<dbReference type="InterPro" id="IPR036390">
    <property type="entry name" value="WH_DNA-bd_sf"/>
</dbReference>
<dbReference type="InterPro" id="IPR029228">
    <property type="entry name" value="Alkyl_sulf_dimr"/>
</dbReference>
<dbReference type="InterPro" id="IPR044097">
    <property type="entry name" value="Bds1/SdsA1_MBL-fold"/>
</dbReference>
<protein>
    <submittedName>
        <fullName evidence="2">Alkyl sulfatase</fullName>
    </submittedName>
</protein>
<dbReference type="PANTHER" id="PTHR43223">
    <property type="entry name" value="ALKYL/ARYL-SULFATASE"/>
    <property type="match status" value="1"/>
</dbReference>
<evidence type="ECO:0000259" key="1">
    <source>
        <dbReference type="SMART" id="SM00849"/>
    </source>
</evidence>
<evidence type="ECO:0000313" key="2">
    <source>
        <dbReference type="EMBL" id="AMD89388.1"/>
    </source>
</evidence>
<dbReference type="Gene3D" id="1.10.10.10">
    <property type="entry name" value="Winged helix-like DNA-binding domain superfamily/Winged helix DNA-binding domain"/>
    <property type="match status" value="1"/>
</dbReference>
<dbReference type="AlphaFoldDB" id="A0A109W3W0"/>
<dbReference type="InterPro" id="IPR038536">
    <property type="entry name" value="Alkyl/aryl-sulf_dimr_sf"/>
</dbReference>
<keyword evidence="3" id="KW-1185">Reference proteome</keyword>
<accession>A0A109W3W0</accession>
<dbReference type="Pfam" id="PF00753">
    <property type="entry name" value="Lactamase_B"/>
    <property type="match status" value="1"/>
</dbReference>
<gene>
    <name evidence="2" type="ORF">AXF13_04260</name>
</gene>
<dbReference type="SUPFAM" id="SSF56281">
    <property type="entry name" value="Metallo-hydrolase/oxidoreductase"/>
    <property type="match status" value="1"/>
</dbReference>
<dbReference type="EMBL" id="CP014229">
    <property type="protein sequence ID" value="AMD89388.1"/>
    <property type="molecule type" value="Genomic_DNA"/>
</dbReference>
<sequence length="508" mass="55810">MQVRRLLEIILLLLHGRCGTLRELSEHCSVSVDAIKNDIGILKNSGIPIRCCSASGTVSLPEGFTLETMFKPRRERSAEMSCVPPLPDGGGYPGFTYPPQHRHMAPERKRNELAPGVYAFVGYSSSNFGVIASEHGYILIDAGDDLNGAAEALREIKNLIPGGVQAVILTHSHPDHRGGAEVFLKGRRDIPVWGHADFGAEQRAGRGLEQVSAERAARQFGAGIPDADYPVNVMLPRFAGGKSGPLLSPNIFVTEDRMPVRIDGVNLELHRIPGESTDHLVIWLPERQVLFSGDHIYRSFPNIYPVRGGVYRDVEQWAKAVRRLMDFRPKAMMFGHNAVPAPDEILPMLSGYAEAIEYVYAETLKGMNQGKTPDELAASLRLPGHLRDQAYLGEFYGAVPWAVRSIYAHKLGWFDGNPTTLVPLTPLEEAERMAALAGGSGQLLRVAQNALAGRDYRWAARLADYLLQLGETENGKAVKAAALEELSRDILPVAGKNYLLRSALDLRK</sequence>
<dbReference type="Pfam" id="PF14863">
    <property type="entry name" value="Alkyl_sulf_dimr"/>
    <property type="match status" value="1"/>
</dbReference>
<dbReference type="InterPro" id="IPR036388">
    <property type="entry name" value="WH-like_DNA-bd_sf"/>
</dbReference>
<evidence type="ECO:0000313" key="3">
    <source>
        <dbReference type="Proteomes" id="UP000069241"/>
    </source>
</evidence>
<dbReference type="GO" id="GO:0018909">
    <property type="term" value="P:dodecyl sulfate metabolic process"/>
    <property type="evidence" value="ECO:0007669"/>
    <property type="project" value="InterPro"/>
</dbReference>
<dbReference type="SUPFAM" id="SSF46785">
    <property type="entry name" value="Winged helix' DNA-binding domain"/>
    <property type="match status" value="1"/>
</dbReference>
<dbReference type="Gene3D" id="1.25.40.880">
    <property type="entry name" value="Alkyl sulfatase, dimerisation domain"/>
    <property type="match status" value="1"/>
</dbReference>
<dbReference type="SMART" id="SM00849">
    <property type="entry name" value="Lactamase_B"/>
    <property type="match status" value="1"/>
</dbReference>
<organism evidence="2 3">
    <name type="scientific">Desulfovibrio fairfieldensis</name>
    <dbReference type="NCBI Taxonomy" id="44742"/>
    <lineage>
        <taxon>Bacteria</taxon>
        <taxon>Pseudomonadati</taxon>
        <taxon>Thermodesulfobacteriota</taxon>
        <taxon>Desulfovibrionia</taxon>
        <taxon>Desulfovibrionales</taxon>
        <taxon>Desulfovibrionaceae</taxon>
        <taxon>Desulfovibrio</taxon>
    </lineage>
</organism>
<dbReference type="InterPro" id="IPR052195">
    <property type="entry name" value="Bact_Alkyl/Aryl-Sulfatase"/>
</dbReference>
<dbReference type="Gene3D" id="3.60.15.30">
    <property type="entry name" value="Metallo-beta-lactamase domain"/>
    <property type="match status" value="1"/>
</dbReference>
<name>A0A109W3W0_9BACT</name>
<dbReference type="GO" id="GO:0046983">
    <property type="term" value="F:protein dimerization activity"/>
    <property type="evidence" value="ECO:0007669"/>
    <property type="project" value="InterPro"/>
</dbReference>
<dbReference type="Proteomes" id="UP000069241">
    <property type="component" value="Chromosome"/>
</dbReference>
<reference evidence="3" key="1">
    <citation type="submission" date="2016-02" db="EMBL/GenBank/DDBJ databases">
        <authorList>
            <person name="Holder M.E."/>
            <person name="Ajami N.J."/>
            <person name="Petrosino J.F."/>
        </authorList>
    </citation>
    <scope>NUCLEOTIDE SEQUENCE [LARGE SCALE GENOMIC DNA]</scope>
    <source>
        <strain evidence="3">CCUG 45958</strain>
    </source>
</reference>
<dbReference type="PANTHER" id="PTHR43223:SF1">
    <property type="entry name" value="ALKYL_ARYL-SULFATASE BDS1"/>
    <property type="match status" value="1"/>
</dbReference>
<dbReference type="GO" id="GO:0018741">
    <property type="term" value="F:linear primary-alkylsulfatase activity"/>
    <property type="evidence" value="ECO:0007669"/>
    <property type="project" value="InterPro"/>
</dbReference>
<dbReference type="InterPro" id="IPR036866">
    <property type="entry name" value="RibonucZ/Hydroxyglut_hydro"/>
</dbReference>